<reference evidence="1 2" key="1">
    <citation type="journal article" date="2011" name="Int. J. Syst. Evol. Microbiol.">
        <title>Description of Undibacterium oligocarboniphilum sp. nov., isolated from purified water, and Undibacterium pigrum strain CCUG 49012 as the type strain of Undibacterium parvum sp. nov., and emended descriptions of the genus Undibacterium and the species Undibacterium pigrum.</title>
        <authorList>
            <person name="Eder W."/>
            <person name="Wanner G."/>
            <person name="Ludwig W."/>
            <person name="Busse H.J."/>
            <person name="Ziemke-Kageler F."/>
            <person name="Lang E."/>
        </authorList>
    </citation>
    <scope>NUCLEOTIDE SEQUENCE [LARGE SCALE GENOMIC DNA]</scope>
    <source>
        <strain evidence="1 2">DSM 23061</strain>
    </source>
</reference>
<name>A0A3Q9BS29_9BURK</name>
<dbReference type="EMBL" id="CP034464">
    <property type="protein sequence ID" value="AZP13192.1"/>
    <property type="molecule type" value="Genomic_DNA"/>
</dbReference>
<protein>
    <submittedName>
        <fullName evidence="1">DUF535 domain-containing protein</fullName>
    </submittedName>
</protein>
<organism evidence="1 2">
    <name type="scientific">Undibacterium parvum</name>
    <dbReference type="NCBI Taxonomy" id="401471"/>
    <lineage>
        <taxon>Bacteria</taxon>
        <taxon>Pseudomonadati</taxon>
        <taxon>Pseudomonadota</taxon>
        <taxon>Betaproteobacteria</taxon>
        <taxon>Burkholderiales</taxon>
        <taxon>Oxalobacteraceae</taxon>
        <taxon>Undibacterium</taxon>
    </lineage>
</organism>
<keyword evidence="2" id="KW-1185">Reference proteome</keyword>
<proteinExistence type="predicted"/>
<accession>A0A3Q9BS29</accession>
<dbReference type="InterPro" id="IPR007488">
    <property type="entry name" value="DUF535"/>
</dbReference>
<dbReference type="KEGG" id="upv:EJN92_15015"/>
<evidence type="ECO:0000313" key="2">
    <source>
        <dbReference type="Proteomes" id="UP000275663"/>
    </source>
</evidence>
<dbReference type="GO" id="GO:0006974">
    <property type="term" value="P:DNA damage response"/>
    <property type="evidence" value="ECO:0007669"/>
    <property type="project" value="TreeGrafter"/>
</dbReference>
<gene>
    <name evidence="1" type="ORF">EJN92_15015</name>
</gene>
<dbReference type="AlphaFoldDB" id="A0A3Q9BS29"/>
<sequence length="418" mass="46579">MIFYDISLFRFVCFSKKQILKDLAPEPTAPLNTVSYKGCTLRYNPSANRDSTNFYVFLKIIFLYRRLSLHMHKPPADAAPSNIQIVDIHHLALSQPHPLSLFTSSALRPVSLYTGVNQSQRGLSYLRETIKISLRAVFSYPTARLWIALWNSSPFHKDLALANPSILKKIFRPYLSRQLTCGARLELVYSHYALIAQQQLGDLVLAAAKAPVTLSQFTGKSGAIYQLELLAATTMEREGELVLQLRNGGHAHDSAQDSVLFSVAFTFFSRAGTSGVAIGCLQGGREPNSLEQIRVATKDMYGLRPKTLLVRLVQQLGLQLQCEDLLLVGNKNRVVTQPLKKGKVFADYDASWQELQAEPRADGDFRLPCVALAEPDMASIPSHKRSEAKKRFGLLSSISQSTCESFFAQDPAQDFLPK</sequence>
<evidence type="ECO:0000313" key="1">
    <source>
        <dbReference type="EMBL" id="AZP13192.1"/>
    </source>
</evidence>
<dbReference type="PANTHER" id="PTHR38785:SF1">
    <property type="entry name" value="HOMOLOG OF VIRK"/>
    <property type="match status" value="1"/>
</dbReference>
<dbReference type="Pfam" id="PF04393">
    <property type="entry name" value="DUF535"/>
    <property type="match status" value="1"/>
</dbReference>
<dbReference type="PANTHER" id="PTHR38785">
    <property type="entry name" value="HOMOLOG OF VIRK"/>
    <property type="match status" value="1"/>
</dbReference>
<dbReference type="Proteomes" id="UP000275663">
    <property type="component" value="Chromosome"/>
</dbReference>